<dbReference type="GO" id="GO:0046872">
    <property type="term" value="F:metal ion binding"/>
    <property type="evidence" value="ECO:0007669"/>
    <property type="project" value="UniProtKB-KW"/>
</dbReference>
<dbReference type="RefSeq" id="WP_177078697.1">
    <property type="nucleotide sequence ID" value="NZ_JACARG010000037.1"/>
</dbReference>
<accession>A0A7Y8JQD3</accession>
<dbReference type="Proteomes" id="UP000531950">
    <property type="component" value="Unassembled WGS sequence"/>
</dbReference>
<dbReference type="GO" id="GO:0016791">
    <property type="term" value="F:phosphatase activity"/>
    <property type="evidence" value="ECO:0007669"/>
    <property type="project" value="TreeGrafter"/>
</dbReference>
<proteinExistence type="predicted"/>
<dbReference type="InterPro" id="IPR051400">
    <property type="entry name" value="HAD-like_hydrolase"/>
</dbReference>
<evidence type="ECO:0000256" key="3">
    <source>
        <dbReference type="ARBA" id="ARBA00022801"/>
    </source>
</evidence>
<dbReference type="AlphaFoldDB" id="A0A7Y8JQD3"/>
<comment type="cofactor">
    <cofactor evidence="1">
        <name>Mg(2+)</name>
        <dbReference type="ChEBI" id="CHEBI:18420"/>
    </cofactor>
</comment>
<dbReference type="InterPro" id="IPR036412">
    <property type="entry name" value="HAD-like_sf"/>
</dbReference>
<keyword evidence="4" id="KW-0460">Magnesium</keyword>
<evidence type="ECO:0000313" key="6">
    <source>
        <dbReference type="Proteomes" id="UP000531950"/>
    </source>
</evidence>
<dbReference type="InterPro" id="IPR006439">
    <property type="entry name" value="HAD-SF_hydro_IA"/>
</dbReference>
<organism evidence="5 6">
    <name type="scientific">Pseudomonas yamanorum</name>
    <dbReference type="NCBI Taxonomy" id="515393"/>
    <lineage>
        <taxon>Bacteria</taxon>
        <taxon>Pseudomonadati</taxon>
        <taxon>Pseudomonadota</taxon>
        <taxon>Gammaproteobacteria</taxon>
        <taxon>Pseudomonadales</taxon>
        <taxon>Pseudomonadaceae</taxon>
        <taxon>Pseudomonas</taxon>
    </lineage>
</organism>
<dbReference type="Gene3D" id="3.40.50.1000">
    <property type="entry name" value="HAD superfamily/HAD-like"/>
    <property type="match status" value="1"/>
</dbReference>
<dbReference type="NCBIfam" id="TIGR01509">
    <property type="entry name" value="HAD-SF-IA-v3"/>
    <property type="match status" value="1"/>
</dbReference>
<dbReference type="InterPro" id="IPR023214">
    <property type="entry name" value="HAD_sf"/>
</dbReference>
<reference evidence="5 6" key="1">
    <citation type="submission" date="2020-04" db="EMBL/GenBank/DDBJ databases">
        <title>Molecular characterization of pseudomonads from Agaricus bisporus reveal novel blotch 2 pathogens in Western Europe.</title>
        <authorList>
            <person name="Taparia T."/>
            <person name="Krijger M."/>
            <person name="Haynes E."/>
            <person name="Elpinstone J.G."/>
            <person name="Noble R."/>
            <person name="Van Der Wolf J."/>
        </authorList>
    </citation>
    <scope>NUCLEOTIDE SEQUENCE [LARGE SCALE GENOMIC DNA]</scope>
    <source>
        <strain evidence="5 6">IPO3782</strain>
    </source>
</reference>
<comment type="caution">
    <text evidence="5">The sequence shown here is derived from an EMBL/GenBank/DDBJ whole genome shotgun (WGS) entry which is preliminary data.</text>
</comment>
<name>A0A7Y8JQD3_9PSED</name>
<dbReference type="SFLD" id="SFLDS00003">
    <property type="entry name" value="Haloacid_Dehalogenase"/>
    <property type="match status" value="1"/>
</dbReference>
<dbReference type="PANTHER" id="PTHR46470:SF2">
    <property type="entry name" value="GLYCERALDEHYDE 3-PHOSPHATE PHOSPHATASE"/>
    <property type="match status" value="1"/>
</dbReference>
<dbReference type="EMBL" id="JACARG010000037">
    <property type="protein sequence ID" value="NWE14793.1"/>
    <property type="molecule type" value="Genomic_DNA"/>
</dbReference>
<dbReference type="GO" id="GO:0044281">
    <property type="term" value="P:small molecule metabolic process"/>
    <property type="evidence" value="ECO:0007669"/>
    <property type="project" value="UniProtKB-ARBA"/>
</dbReference>
<evidence type="ECO:0000256" key="2">
    <source>
        <dbReference type="ARBA" id="ARBA00022723"/>
    </source>
</evidence>
<dbReference type="Gene3D" id="1.20.120.710">
    <property type="entry name" value="Haloacid dehalogenase hydrolase-like domain"/>
    <property type="match status" value="1"/>
</dbReference>
<gene>
    <name evidence="5" type="ORF">HX822_17765</name>
</gene>
<evidence type="ECO:0000256" key="1">
    <source>
        <dbReference type="ARBA" id="ARBA00001946"/>
    </source>
</evidence>
<dbReference type="Pfam" id="PF00702">
    <property type="entry name" value="Hydrolase"/>
    <property type="match status" value="1"/>
</dbReference>
<protein>
    <submittedName>
        <fullName evidence="5">HAD family hydrolase</fullName>
    </submittedName>
</protein>
<keyword evidence="3 5" id="KW-0378">Hydrolase</keyword>
<evidence type="ECO:0000313" key="5">
    <source>
        <dbReference type="EMBL" id="NWE14793.1"/>
    </source>
</evidence>
<evidence type="ECO:0000256" key="4">
    <source>
        <dbReference type="ARBA" id="ARBA00022842"/>
    </source>
</evidence>
<keyword evidence="2" id="KW-0479">Metal-binding</keyword>
<sequence>MSPQAVLFDLDNTLTHRALSIEQYAQRFLSDYAHALTRSVSIAEVAKLIVTADNGGYLPAGSPYPTIREAVGRTLAESLRWTAPMAMNLLVDHWTTHFAASAVAMPDAEVLLQELGRRGIACGVISNGAERSRRRTIEALPFSNLIQVVISSEAFGYSKPSPEIFKAGAEALGYLPEQCVFVGDHPHNDYQGARSSGMQAVWLKGFHDWPKILLEPTCSIYSLSELLPLLKHMTPSPE</sequence>
<dbReference type="SFLD" id="SFLDG01129">
    <property type="entry name" value="C1.5:_HAD__Beta-PGM__Phosphata"/>
    <property type="match status" value="1"/>
</dbReference>
<dbReference type="SUPFAM" id="SSF56784">
    <property type="entry name" value="HAD-like"/>
    <property type="match status" value="1"/>
</dbReference>
<dbReference type="PRINTS" id="PR00413">
    <property type="entry name" value="HADHALOGNASE"/>
</dbReference>
<dbReference type="PANTHER" id="PTHR46470">
    <property type="entry name" value="N-ACYLNEURAMINATE-9-PHOSPHATASE"/>
    <property type="match status" value="1"/>
</dbReference>
<dbReference type="NCBIfam" id="TIGR01549">
    <property type="entry name" value="HAD-SF-IA-v1"/>
    <property type="match status" value="1"/>
</dbReference>